<evidence type="ECO:0000256" key="3">
    <source>
        <dbReference type="ARBA" id="ARBA00022475"/>
    </source>
</evidence>
<dbReference type="PANTHER" id="PTHR33508:SF1">
    <property type="entry name" value="UPF0056 MEMBRANE PROTEIN YHCE"/>
    <property type="match status" value="1"/>
</dbReference>
<dbReference type="PANTHER" id="PTHR33508">
    <property type="entry name" value="UPF0056 MEMBRANE PROTEIN YHCE"/>
    <property type="match status" value="1"/>
</dbReference>
<proteinExistence type="inferred from homology"/>
<comment type="caution">
    <text evidence="8">The sequence shown here is derived from an EMBL/GenBank/DDBJ whole genome shotgun (WGS) entry which is preliminary data.</text>
</comment>
<organism evidence="8">
    <name type="scientific">bioreactor metagenome</name>
    <dbReference type="NCBI Taxonomy" id="1076179"/>
    <lineage>
        <taxon>unclassified sequences</taxon>
        <taxon>metagenomes</taxon>
        <taxon>ecological metagenomes</taxon>
    </lineage>
</organism>
<dbReference type="GO" id="GO:0005886">
    <property type="term" value="C:plasma membrane"/>
    <property type="evidence" value="ECO:0007669"/>
    <property type="project" value="UniProtKB-SubCell"/>
</dbReference>
<gene>
    <name evidence="8" type="ORF">SDC9_120933</name>
</gene>
<name>A0A645CAL9_9ZZZZ</name>
<feature type="transmembrane region" description="Helical" evidence="7">
    <location>
        <begin position="15"/>
        <end position="33"/>
    </location>
</feature>
<comment type="similarity">
    <text evidence="2">Belongs to the UPF0056 (MarC) family.</text>
</comment>
<feature type="transmembrane region" description="Helical" evidence="7">
    <location>
        <begin position="45"/>
        <end position="64"/>
    </location>
</feature>
<accession>A0A645CAL9</accession>
<reference evidence="8" key="1">
    <citation type="submission" date="2019-08" db="EMBL/GenBank/DDBJ databases">
        <authorList>
            <person name="Kucharzyk K."/>
            <person name="Murdoch R.W."/>
            <person name="Higgins S."/>
            <person name="Loffler F."/>
        </authorList>
    </citation>
    <scope>NUCLEOTIDE SEQUENCE</scope>
</reference>
<keyword evidence="6 7" id="KW-0472">Membrane</keyword>
<feature type="transmembrane region" description="Helical" evidence="7">
    <location>
        <begin position="76"/>
        <end position="95"/>
    </location>
</feature>
<evidence type="ECO:0000256" key="1">
    <source>
        <dbReference type="ARBA" id="ARBA00004651"/>
    </source>
</evidence>
<keyword evidence="5 7" id="KW-1133">Transmembrane helix</keyword>
<dbReference type="EMBL" id="VSSQ01025663">
    <property type="protein sequence ID" value="MPM73948.1"/>
    <property type="molecule type" value="Genomic_DNA"/>
</dbReference>
<dbReference type="Pfam" id="PF01914">
    <property type="entry name" value="MarC"/>
    <property type="match status" value="1"/>
</dbReference>
<protein>
    <submittedName>
        <fullName evidence="8">Uncharacterized protein</fullName>
    </submittedName>
</protein>
<evidence type="ECO:0000256" key="6">
    <source>
        <dbReference type="ARBA" id="ARBA00023136"/>
    </source>
</evidence>
<dbReference type="InterPro" id="IPR002771">
    <property type="entry name" value="Multi_antbiot-R_MarC"/>
</dbReference>
<keyword evidence="4 7" id="KW-0812">Transmembrane</keyword>
<evidence type="ECO:0000256" key="2">
    <source>
        <dbReference type="ARBA" id="ARBA00009784"/>
    </source>
</evidence>
<feature type="transmembrane region" description="Helical" evidence="7">
    <location>
        <begin position="115"/>
        <end position="135"/>
    </location>
</feature>
<evidence type="ECO:0000313" key="8">
    <source>
        <dbReference type="EMBL" id="MPM73948.1"/>
    </source>
</evidence>
<feature type="transmembrane region" description="Helical" evidence="7">
    <location>
        <begin position="176"/>
        <end position="200"/>
    </location>
</feature>
<evidence type="ECO:0000256" key="7">
    <source>
        <dbReference type="SAM" id="Phobius"/>
    </source>
</evidence>
<comment type="subcellular location">
    <subcellularLocation>
        <location evidence="1">Cell membrane</location>
        <topology evidence="1">Multi-pass membrane protein</topology>
    </subcellularLocation>
</comment>
<dbReference type="AlphaFoldDB" id="A0A645CAL9"/>
<sequence length="205" mass="21958">MGGHFNLPEVVENSLYLLALLNPASKVMFLATYEPPLTKAEIFELAWKSSLAALVILVALAGAGEMVLSKIFRVELYSLKITGGLVLFMIGWVAVREGRFVIRKEHPQIVNFTDLSLVPLAAPLIAGPGTIAASISGTAEFGLPFMIVSLTAAIAVNFVVMVFAHGINRVLEKLHLLGPLIRLTGLIIAAVAVQMVIAGLKDCLR</sequence>
<evidence type="ECO:0000256" key="4">
    <source>
        <dbReference type="ARBA" id="ARBA00022692"/>
    </source>
</evidence>
<feature type="transmembrane region" description="Helical" evidence="7">
    <location>
        <begin position="141"/>
        <end position="164"/>
    </location>
</feature>
<keyword evidence="3" id="KW-1003">Cell membrane</keyword>
<evidence type="ECO:0000256" key="5">
    <source>
        <dbReference type="ARBA" id="ARBA00022989"/>
    </source>
</evidence>